<feature type="region of interest" description="Disordered" evidence="1">
    <location>
        <begin position="1105"/>
        <end position="1152"/>
    </location>
</feature>
<name>A0A812QCE1_9DINO</name>
<dbReference type="EMBL" id="CAJNDS010002218">
    <property type="protein sequence ID" value="CAE7378894.1"/>
    <property type="molecule type" value="Genomic_DNA"/>
</dbReference>
<dbReference type="Pfam" id="PF07699">
    <property type="entry name" value="Ephrin_rec_like"/>
    <property type="match status" value="1"/>
</dbReference>
<dbReference type="AlphaFoldDB" id="A0A812QCE1"/>
<dbReference type="PANTHER" id="PTHR46967:SF2">
    <property type="entry name" value="SUSHI, VON WILLEBRAND FACTOR TYPE A, EGF AND PENTRAXIN DOMAIN-CONTAINING PROTEIN 1-LIKE"/>
    <property type="match status" value="1"/>
</dbReference>
<dbReference type="GO" id="GO:0043190">
    <property type="term" value="C:ATP-binding cassette (ABC) transporter complex"/>
    <property type="evidence" value="ECO:0007669"/>
    <property type="project" value="InterPro"/>
</dbReference>
<dbReference type="OrthoDB" id="6515930at2759"/>
<evidence type="ECO:0000256" key="1">
    <source>
        <dbReference type="SAM" id="MobiDB-lite"/>
    </source>
</evidence>
<dbReference type="InterPro" id="IPR007210">
    <property type="entry name" value="ABC_Gly_betaine_transp_sub-bd"/>
</dbReference>
<feature type="transmembrane region" description="Helical" evidence="2">
    <location>
        <begin position="707"/>
        <end position="730"/>
    </location>
</feature>
<dbReference type="Gene3D" id="2.10.50.10">
    <property type="entry name" value="Tumor Necrosis Factor Receptor, subunit A, domain 2"/>
    <property type="match status" value="2"/>
</dbReference>
<keyword evidence="2" id="KW-0472">Membrane</keyword>
<dbReference type="SUPFAM" id="SSF57184">
    <property type="entry name" value="Growth factor receptor domain"/>
    <property type="match status" value="1"/>
</dbReference>
<dbReference type="GO" id="GO:0022857">
    <property type="term" value="F:transmembrane transporter activity"/>
    <property type="evidence" value="ECO:0007669"/>
    <property type="project" value="InterPro"/>
</dbReference>
<dbReference type="SMART" id="SM01411">
    <property type="entry name" value="Ephrin_rec_like"/>
    <property type="match status" value="3"/>
</dbReference>
<keyword evidence="2" id="KW-0812">Transmembrane</keyword>
<evidence type="ECO:0008006" key="7">
    <source>
        <dbReference type="Google" id="ProtNLM"/>
    </source>
</evidence>
<reference evidence="5" key="1">
    <citation type="submission" date="2021-02" db="EMBL/GenBank/DDBJ databases">
        <authorList>
            <person name="Dougan E. K."/>
            <person name="Rhodes N."/>
            <person name="Thang M."/>
            <person name="Chan C."/>
        </authorList>
    </citation>
    <scope>NUCLEOTIDE SEQUENCE</scope>
</reference>
<keyword evidence="6" id="KW-1185">Reference proteome</keyword>
<accession>A0A812QCE1</accession>
<feature type="transmembrane region" description="Helical" evidence="2">
    <location>
        <begin position="675"/>
        <end position="695"/>
    </location>
</feature>
<dbReference type="Proteomes" id="UP000604046">
    <property type="component" value="Unassembled WGS sequence"/>
</dbReference>
<evidence type="ECO:0000256" key="2">
    <source>
        <dbReference type="SAM" id="Phobius"/>
    </source>
</evidence>
<feature type="compositionally biased region" description="Basic and acidic residues" evidence="1">
    <location>
        <begin position="1118"/>
        <end position="1128"/>
    </location>
</feature>
<dbReference type="Pfam" id="PF04069">
    <property type="entry name" value="OpuAC"/>
    <property type="match status" value="1"/>
</dbReference>
<feature type="transmembrane region" description="Helical" evidence="2">
    <location>
        <begin position="766"/>
        <end position="789"/>
    </location>
</feature>
<feature type="domain" description="ABC-type glycine betaine transport system substrate-binding" evidence="3">
    <location>
        <begin position="313"/>
        <end position="428"/>
    </location>
</feature>
<protein>
    <recommendedName>
        <fullName evidence="7">Tyrosine-protein kinase ephrin type A/B receptor-like domain-containing protein</fullName>
    </recommendedName>
</protein>
<sequence>MFMVVATSGFSLSRCSVKTADGSWSMAKFLPNIIALACLAWVFPKKVRAACLPDAIPESQRRHLSEKDGTPYPVGVWIGEWASGYITASIIRIIIEERMGYHANYSGSPAVADALYALAGCSQPKNESDRGCGPSPTLHHLAVEYWADTYRTEYLQLQLERPTLAPVEIDFMGYIGQVGHFIRRETQEQAFNQDGVALEFYRGWNASWHQPSKYFDSLASIDRNQVDLCSNSLLMMTSRMEDYLRVTGDEAGVERLPNGNLVAMCADGHFWLAPKCRAANSTCVPYLTGGSGWRMDEVMVKATSFSMPLALGSAKVYEVLLRQTNSVFFWWTPDVTFVDMMPVAVAFPDFDFNAWQAGDKRTSPASNRLSKLVSQDLSDLAPDIAAGLALPVELVENMRLSIQDVNDMLQQVQAGDSYEAVACRWLQQNPGSWESWAPDKSRCFAGFGLYSAGSMDFVLDRSNPVLLECKPCRSGSYSSRLDDASGTTHVCLPCQPGTSQPSGAAEFCEPCPLGEFQNNSGTESCVRCPIGEYQNQKGSSSCVRCPARSSTLGLGSQSYSDCGCLPGYIDVGPSSLSCAECSEGLECPALSKLSDLLAGSTALGEDFLPQITPGCYSTRQKPLEVFRCKDTDRCPGGPPGTCTDTLGSVACTTCPDGHFWTGTHSQRCSAWMRGGWVLGILLAFMLLSLAYYAMAKMSSRTNKATPAYATTSAFSITASMVQTLGVVSMMTVKVPAQLQGIVGLREIVVLNLENLALGCLIGNESLVHYFLSASFFPSAVCWLALCHFVSKTLPWKYRWTTHKTRNMVGKVLQTGFETMSAISLVPLTCYRHPNGTYSVLQYPGVFCGSGEHAAGHPAMLAVGVLLLLVGVVGFISVCIYIVNAAPRWAARNEQHRLDSAQFLVDQFRLESSWYQVPMLLRGPLLSLTIVLTTDHPPSQVISLTMTLAAFVTLVSWARPWKLPLLNLADGLLSLSMLMLVAASALHLGVLDVSMRDFVDTVSVVMWASLGMTMILLLLATASGLCYRALGGQREVCCFNLQTLPLSQPLATELRAIALELAQMDQETMCNSIACLAVYDVRLLMKCMSLLATEVVPDAESRVSQRKTGAAHLGEITELSEKEIAEPSKAEGSSQDQSLANLESDDEMTQKYL</sequence>
<dbReference type="InterPro" id="IPR011641">
    <property type="entry name" value="Tyr-kin_ephrin_A/B_rcpt-like"/>
</dbReference>
<feature type="compositionally biased region" description="Polar residues" evidence="1">
    <location>
        <begin position="1130"/>
        <end position="1140"/>
    </location>
</feature>
<feature type="domain" description="Tyrosine-protein kinase ephrin type A/B receptor-like" evidence="4">
    <location>
        <begin position="514"/>
        <end position="562"/>
    </location>
</feature>
<dbReference type="CDD" id="cd00185">
    <property type="entry name" value="TNFRSF"/>
    <property type="match status" value="1"/>
</dbReference>
<comment type="caution">
    <text evidence="5">The sequence shown here is derived from an EMBL/GenBank/DDBJ whole genome shotgun (WGS) entry which is preliminary data.</text>
</comment>
<organism evidence="5 6">
    <name type="scientific">Symbiodinium natans</name>
    <dbReference type="NCBI Taxonomy" id="878477"/>
    <lineage>
        <taxon>Eukaryota</taxon>
        <taxon>Sar</taxon>
        <taxon>Alveolata</taxon>
        <taxon>Dinophyceae</taxon>
        <taxon>Suessiales</taxon>
        <taxon>Symbiodiniaceae</taxon>
        <taxon>Symbiodinium</taxon>
    </lineage>
</organism>
<gene>
    <name evidence="5" type="ORF">SNAT2548_LOCUS20689</name>
</gene>
<keyword evidence="2" id="KW-1133">Transmembrane helix</keyword>
<feature type="transmembrane region" description="Helical" evidence="2">
    <location>
        <begin position="1005"/>
        <end position="1026"/>
    </location>
</feature>
<evidence type="ECO:0000313" key="5">
    <source>
        <dbReference type="EMBL" id="CAE7378894.1"/>
    </source>
</evidence>
<proteinExistence type="predicted"/>
<dbReference type="InterPro" id="IPR009030">
    <property type="entry name" value="Growth_fac_rcpt_cys_sf"/>
</dbReference>
<feature type="transmembrane region" description="Helical" evidence="2">
    <location>
        <begin position="858"/>
        <end position="882"/>
    </location>
</feature>
<dbReference type="SUPFAM" id="SSF53850">
    <property type="entry name" value="Periplasmic binding protein-like II"/>
    <property type="match status" value="1"/>
</dbReference>
<feature type="transmembrane region" description="Helical" evidence="2">
    <location>
        <begin position="940"/>
        <end position="957"/>
    </location>
</feature>
<dbReference type="PANTHER" id="PTHR46967">
    <property type="entry name" value="INSULIN-LIKE GROWTH FACTOR BINDING PROTEIN,N-TERMINAL"/>
    <property type="match status" value="1"/>
</dbReference>
<feature type="transmembrane region" description="Helical" evidence="2">
    <location>
        <begin position="964"/>
        <end position="985"/>
    </location>
</feature>
<evidence type="ECO:0000313" key="6">
    <source>
        <dbReference type="Proteomes" id="UP000604046"/>
    </source>
</evidence>
<evidence type="ECO:0000259" key="4">
    <source>
        <dbReference type="Pfam" id="PF07699"/>
    </source>
</evidence>
<evidence type="ECO:0000259" key="3">
    <source>
        <dbReference type="Pfam" id="PF04069"/>
    </source>
</evidence>